<reference evidence="3 4" key="1">
    <citation type="submission" date="2018-05" db="EMBL/GenBank/DDBJ databases">
        <title>Complete genome sequence of Flagellimonas aquimarina ECD12 isolated from seaweed Ecklonia cava.</title>
        <authorList>
            <person name="Choi S."/>
            <person name="Seong C."/>
        </authorList>
    </citation>
    <scope>NUCLEOTIDE SEQUENCE [LARGE SCALE GENOMIC DNA]</scope>
    <source>
        <strain evidence="3 4">ECD12</strain>
    </source>
</reference>
<protein>
    <recommendedName>
        <fullName evidence="2">LysM domain-containing protein</fullName>
    </recommendedName>
</protein>
<dbReference type="OrthoDB" id="936124at2"/>
<evidence type="ECO:0000259" key="2">
    <source>
        <dbReference type="PROSITE" id="PS51782"/>
    </source>
</evidence>
<dbReference type="EMBL" id="QGEG01000001">
    <property type="protein sequence ID" value="PWL40312.1"/>
    <property type="molecule type" value="Genomic_DNA"/>
</dbReference>
<dbReference type="RefSeq" id="WP_109661021.1">
    <property type="nucleotide sequence ID" value="NZ_QGEG01000001.1"/>
</dbReference>
<sequence>MKLIPAFLLWLGMSFMLFAQDNYYTVTAEKGDGIFSILRKQGLDPVKYYEAFITLNTKDIKDGSMLHVGREYRIPKAPDSFKNTGVRVQVAEGTENPIFDTELAKMSHKSSALKDAVYYLIAEDQTKKENKFVSDITKSLAADLMVHGATVFIIENKDAKIANSSSLTGVEKMGWYVETINKRYLQNTGKYQRLLIIRANGIIKNGNIDVAVYHHNKSEKGQRFAQNIQNVFKENSISNRSYQDINMIFKDKNSLYLAKNTLPAVSLLTIDGGSKTSGKDGIQVHSDKKSFASLITSGILKDYADLEIEN</sequence>
<evidence type="ECO:0000313" key="4">
    <source>
        <dbReference type="Proteomes" id="UP000245762"/>
    </source>
</evidence>
<evidence type="ECO:0000313" key="3">
    <source>
        <dbReference type="EMBL" id="PWL40312.1"/>
    </source>
</evidence>
<evidence type="ECO:0000256" key="1">
    <source>
        <dbReference type="SAM" id="SignalP"/>
    </source>
</evidence>
<keyword evidence="1" id="KW-0732">Signal</keyword>
<proteinExistence type="predicted"/>
<accession>A0A316L1D2</accession>
<keyword evidence="4" id="KW-1185">Reference proteome</keyword>
<dbReference type="InterPro" id="IPR018392">
    <property type="entry name" value="LysM"/>
</dbReference>
<dbReference type="AlphaFoldDB" id="A0A316L1D2"/>
<dbReference type="Proteomes" id="UP000245762">
    <property type="component" value="Unassembled WGS sequence"/>
</dbReference>
<organism evidence="3 4">
    <name type="scientific">Flagellimonas aquimarina</name>
    <dbReference type="NCBI Taxonomy" id="2201895"/>
    <lineage>
        <taxon>Bacteria</taxon>
        <taxon>Pseudomonadati</taxon>
        <taxon>Bacteroidota</taxon>
        <taxon>Flavobacteriia</taxon>
        <taxon>Flavobacteriales</taxon>
        <taxon>Flavobacteriaceae</taxon>
        <taxon>Flagellimonas</taxon>
    </lineage>
</organism>
<dbReference type="Gene3D" id="3.40.630.40">
    <property type="entry name" value="Zn-dependent exopeptidases"/>
    <property type="match status" value="1"/>
</dbReference>
<gene>
    <name evidence="3" type="ORF">DKG77_05680</name>
</gene>
<name>A0A316L1D2_9FLAO</name>
<feature type="domain" description="LysM" evidence="2">
    <location>
        <begin position="24"/>
        <end position="74"/>
    </location>
</feature>
<feature type="chain" id="PRO_5016240362" description="LysM domain-containing protein" evidence="1">
    <location>
        <begin position="20"/>
        <end position="310"/>
    </location>
</feature>
<comment type="caution">
    <text evidence="3">The sequence shown here is derived from an EMBL/GenBank/DDBJ whole genome shotgun (WGS) entry which is preliminary data.</text>
</comment>
<dbReference type="PROSITE" id="PS51782">
    <property type="entry name" value="LYSM"/>
    <property type="match status" value="1"/>
</dbReference>
<feature type="signal peptide" evidence="1">
    <location>
        <begin position="1"/>
        <end position="19"/>
    </location>
</feature>